<gene>
    <name evidence="2" type="ORF">C8A05DRAFT_39950</name>
</gene>
<dbReference type="AlphaFoldDB" id="A0AAN6RMX7"/>
<protein>
    <recommendedName>
        <fullName evidence="4">CBM-cenC domain-containing protein</fullName>
    </recommendedName>
</protein>
<evidence type="ECO:0008006" key="4">
    <source>
        <dbReference type="Google" id="ProtNLM"/>
    </source>
</evidence>
<organism evidence="2 3">
    <name type="scientific">Staphylotrichum tortipilum</name>
    <dbReference type="NCBI Taxonomy" id="2831512"/>
    <lineage>
        <taxon>Eukaryota</taxon>
        <taxon>Fungi</taxon>
        <taxon>Dikarya</taxon>
        <taxon>Ascomycota</taxon>
        <taxon>Pezizomycotina</taxon>
        <taxon>Sordariomycetes</taxon>
        <taxon>Sordariomycetidae</taxon>
        <taxon>Sordariales</taxon>
        <taxon>Chaetomiaceae</taxon>
        <taxon>Staphylotrichum</taxon>
    </lineage>
</organism>
<evidence type="ECO:0000313" key="2">
    <source>
        <dbReference type="EMBL" id="KAK3896509.1"/>
    </source>
</evidence>
<feature type="signal peptide" evidence="1">
    <location>
        <begin position="1"/>
        <end position="23"/>
    </location>
</feature>
<reference evidence="2" key="1">
    <citation type="journal article" date="2023" name="Mol. Phylogenet. Evol.">
        <title>Genome-scale phylogeny and comparative genomics of the fungal order Sordariales.</title>
        <authorList>
            <person name="Hensen N."/>
            <person name="Bonometti L."/>
            <person name="Westerberg I."/>
            <person name="Brannstrom I.O."/>
            <person name="Guillou S."/>
            <person name="Cros-Aarteil S."/>
            <person name="Calhoun S."/>
            <person name="Haridas S."/>
            <person name="Kuo A."/>
            <person name="Mondo S."/>
            <person name="Pangilinan J."/>
            <person name="Riley R."/>
            <person name="LaButti K."/>
            <person name="Andreopoulos B."/>
            <person name="Lipzen A."/>
            <person name="Chen C."/>
            <person name="Yan M."/>
            <person name="Daum C."/>
            <person name="Ng V."/>
            <person name="Clum A."/>
            <person name="Steindorff A."/>
            <person name="Ohm R.A."/>
            <person name="Martin F."/>
            <person name="Silar P."/>
            <person name="Natvig D.O."/>
            <person name="Lalanne C."/>
            <person name="Gautier V."/>
            <person name="Ament-Velasquez S.L."/>
            <person name="Kruys A."/>
            <person name="Hutchinson M.I."/>
            <person name="Powell A.J."/>
            <person name="Barry K."/>
            <person name="Miller A.N."/>
            <person name="Grigoriev I.V."/>
            <person name="Debuchy R."/>
            <person name="Gladieux P."/>
            <person name="Hiltunen Thoren M."/>
            <person name="Johannesson H."/>
        </authorList>
    </citation>
    <scope>NUCLEOTIDE SEQUENCE</scope>
    <source>
        <strain evidence="2">CBS 103.79</strain>
    </source>
</reference>
<comment type="caution">
    <text evidence="2">The sequence shown here is derived from an EMBL/GenBank/DDBJ whole genome shotgun (WGS) entry which is preliminary data.</text>
</comment>
<reference evidence="2" key="2">
    <citation type="submission" date="2023-05" db="EMBL/GenBank/DDBJ databases">
        <authorList>
            <consortium name="Lawrence Berkeley National Laboratory"/>
            <person name="Steindorff A."/>
            <person name="Hensen N."/>
            <person name="Bonometti L."/>
            <person name="Westerberg I."/>
            <person name="Brannstrom I.O."/>
            <person name="Guillou S."/>
            <person name="Cros-Aarteil S."/>
            <person name="Calhoun S."/>
            <person name="Haridas S."/>
            <person name="Kuo A."/>
            <person name="Mondo S."/>
            <person name="Pangilinan J."/>
            <person name="Riley R."/>
            <person name="Labutti K."/>
            <person name="Andreopoulos B."/>
            <person name="Lipzen A."/>
            <person name="Chen C."/>
            <person name="Yanf M."/>
            <person name="Daum C."/>
            <person name="Ng V."/>
            <person name="Clum A."/>
            <person name="Ohm R."/>
            <person name="Martin F."/>
            <person name="Silar P."/>
            <person name="Natvig D."/>
            <person name="Lalanne C."/>
            <person name="Gautier V."/>
            <person name="Ament-Velasquez S.L."/>
            <person name="Kruys A."/>
            <person name="Hutchinson M.I."/>
            <person name="Powell A.J."/>
            <person name="Barry K."/>
            <person name="Miller A.N."/>
            <person name="Grigoriev I.V."/>
            <person name="Debuchy R."/>
            <person name="Gladieux P."/>
            <person name="Thoren M.H."/>
            <person name="Johannesson H."/>
        </authorList>
    </citation>
    <scope>NUCLEOTIDE SEQUENCE</scope>
    <source>
        <strain evidence="2">CBS 103.79</strain>
    </source>
</reference>
<proteinExistence type="predicted"/>
<feature type="chain" id="PRO_5043010161" description="CBM-cenC domain-containing protein" evidence="1">
    <location>
        <begin position="24"/>
        <end position="433"/>
    </location>
</feature>
<sequence>MAFLKSQLVALAAACLSFQGANACAADNCYRAMFPCPSPSAVSVASAFCATVTAGGTTATNYPTRATAACGTTPDRYISACKCGPTCYPTTTTLATSTTSTSTCTPTPSNGGLVYGDFECGGLGPWSTSTVDSGFAIAVQTPGLTGKLSVQGKFVGASSCMNMCSAGRIDSGPLPVTPGTKYKMTFATWMDGSTTGFIGLMINGGGQRTVDAYDYARSAWRFIQHPWVAPAGKTTADLVLEWYGPAGRLDTITFTPLAAYCGSNPPLGIMPDGEFECGMGGWTQQVPDPGCTAGVSTTDGLIAEGQGIKAFGSFAWQAYSPTTPNRANQELGVSARLISPAVPVTPGKTYMLAFTAYFDATNIGFLGIMINGGGVMTRDPGDWDQGTGWFATNQAFWTAPAGATTAQVTFEAVMSAAGRMAVDSVIFVEAQQS</sequence>
<dbReference type="Gene3D" id="2.60.120.260">
    <property type="entry name" value="Galactose-binding domain-like"/>
    <property type="match status" value="2"/>
</dbReference>
<accession>A0AAN6RMX7</accession>
<dbReference type="EMBL" id="MU856579">
    <property type="protein sequence ID" value="KAK3896509.1"/>
    <property type="molecule type" value="Genomic_DNA"/>
</dbReference>
<evidence type="ECO:0000256" key="1">
    <source>
        <dbReference type="SAM" id="SignalP"/>
    </source>
</evidence>
<keyword evidence="3" id="KW-1185">Reference proteome</keyword>
<dbReference type="Proteomes" id="UP001303889">
    <property type="component" value="Unassembled WGS sequence"/>
</dbReference>
<name>A0AAN6RMX7_9PEZI</name>
<keyword evidence="1" id="KW-0732">Signal</keyword>
<evidence type="ECO:0000313" key="3">
    <source>
        <dbReference type="Proteomes" id="UP001303889"/>
    </source>
</evidence>